<evidence type="ECO:0000313" key="2">
    <source>
        <dbReference type="EMBL" id="KFM60330.1"/>
    </source>
</evidence>
<dbReference type="Proteomes" id="UP000054359">
    <property type="component" value="Unassembled WGS sequence"/>
</dbReference>
<reference evidence="2 3" key="1">
    <citation type="submission" date="2013-11" db="EMBL/GenBank/DDBJ databases">
        <title>Genome sequencing of Stegodyphus mimosarum.</title>
        <authorList>
            <person name="Bechsgaard J."/>
        </authorList>
    </citation>
    <scope>NUCLEOTIDE SEQUENCE [LARGE SCALE GENOMIC DNA]</scope>
</reference>
<organism evidence="2 3">
    <name type="scientific">Stegodyphus mimosarum</name>
    <name type="common">African social velvet spider</name>
    <dbReference type="NCBI Taxonomy" id="407821"/>
    <lineage>
        <taxon>Eukaryota</taxon>
        <taxon>Metazoa</taxon>
        <taxon>Ecdysozoa</taxon>
        <taxon>Arthropoda</taxon>
        <taxon>Chelicerata</taxon>
        <taxon>Arachnida</taxon>
        <taxon>Araneae</taxon>
        <taxon>Araneomorphae</taxon>
        <taxon>Entelegynae</taxon>
        <taxon>Eresoidea</taxon>
        <taxon>Eresidae</taxon>
        <taxon>Stegodyphus</taxon>
    </lineage>
</organism>
<dbReference type="GO" id="GO:0140359">
    <property type="term" value="F:ABC-type transporter activity"/>
    <property type="evidence" value="ECO:0007669"/>
    <property type="project" value="InterPro"/>
</dbReference>
<accession>A0A087T5E1</accession>
<dbReference type="InterPro" id="IPR026082">
    <property type="entry name" value="ABCA"/>
</dbReference>
<dbReference type="EMBL" id="KK113498">
    <property type="protein sequence ID" value="KFM60330.1"/>
    <property type="molecule type" value="Genomic_DNA"/>
</dbReference>
<proteinExistence type="predicted"/>
<dbReference type="OrthoDB" id="6435757at2759"/>
<dbReference type="InterPro" id="IPR056264">
    <property type="entry name" value="R2_ABCA1-4-like"/>
</dbReference>
<dbReference type="PANTHER" id="PTHR19229">
    <property type="entry name" value="ATP-BINDING CASSETTE TRANSPORTER SUBFAMILY A ABCA"/>
    <property type="match status" value="1"/>
</dbReference>
<protein>
    <submittedName>
        <fullName evidence="2">ATP-binding cassette sub-family A member 2</fullName>
    </submittedName>
</protein>
<keyword evidence="2" id="KW-0067">ATP-binding</keyword>
<dbReference type="InterPro" id="IPR027417">
    <property type="entry name" value="P-loop_NTPase"/>
</dbReference>
<dbReference type="STRING" id="407821.A0A087T5E1"/>
<sequence>MDPGTRRLVWRSISQATEAGRSVILTSHSIEDCDVLCSRLGIMVNGKIACLDSPAKLKARLGTGYTISFRIPEDSEDLSSLLNFIHKEMPTAHIQVRSRRRVEITLPDEKLTLSNLFCHLEECAKLFGIEDLAIDPTTLDQVFVTFVRQQSDASERNFHSISQIPAHENEPHLDMCCTKL</sequence>
<dbReference type="GO" id="GO:0005319">
    <property type="term" value="F:lipid transporter activity"/>
    <property type="evidence" value="ECO:0007669"/>
    <property type="project" value="TreeGrafter"/>
</dbReference>
<name>A0A087T5E1_STEMI</name>
<dbReference type="Gene3D" id="3.40.50.300">
    <property type="entry name" value="P-loop containing nucleotide triphosphate hydrolases"/>
    <property type="match status" value="1"/>
</dbReference>
<gene>
    <name evidence="2" type="ORF">X975_11685</name>
</gene>
<feature type="non-terminal residue" evidence="2">
    <location>
        <position position="180"/>
    </location>
</feature>
<keyword evidence="3" id="KW-1185">Reference proteome</keyword>
<feature type="domain" description="ABCA1-4-like C-terminal R2 regulatory" evidence="1">
    <location>
        <begin position="62"/>
        <end position="134"/>
    </location>
</feature>
<dbReference type="GO" id="GO:0016020">
    <property type="term" value="C:membrane"/>
    <property type="evidence" value="ECO:0007669"/>
    <property type="project" value="InterPro"/>
</dbReference>
<dbReference type="AlphaFoldDB" id="A0A087T5E1"/>
<dbReference type="SUPFAM" id="SSF52540">
    <property type="entry name" value="P-loop containing nucleoside triphosphate hydrolases"/>
    <property type="match status" value="1"/>
</dbReference>
<dbReference type="GO" id="GO:0005524">
    <property type="term" value="F:ATP binding"/>
    <property type="evidence" value="ECO:0007669"/>
    <property type="project" value="UniProtKB-KW"/>
</dbReference>
<dbReference type="Pfam" id="PF23321">
    <property type="entry name" value="R1_ABCA1"/>
    <property type="match status" value="1"/>
</dbReference>
<evidence type="ECO:0000259" key="1">
    <source>
        <dbReference type="Pfam" id="PF23321"/>
    </source>
</evidence>
<dbReference type="OMA" id="AHENEPH"/>
<dbReference type="PANTHER" id="PTHR19229:SF185">
    <property type="entry name" value="ABC TRANSPORTER DOMAIN-CONTAINING PROTEIN"/>
    <property type="match status" value="1"/>
</dbReference>
<evidence type="ECO:0000313" key="3">
    <source>
        <dbReference type="Proteomes" id="UP000054359"/>
    </source>
</evidence>
<keyword evidence="2" id="KW-0547">Nucleotide-binding</keyword>